<dbReference type="EMBL" id="CP114029">
    <property type="protein sequence ID" value="WAP68085.1"/>
    <property type="molecule type" value="Genomic_DNA"/>
</dbReference>
<evidence type="ECO:0000313" key="2">
    <source>
        <dbReference type="EMBL" id="WAP68085.1"/>
    </source>
</evidence>
<proteinExistence type="predicted"/>
<dbReference type="Proteomes" id="UP001164020">
    <property type="component" value="Chromosome"/>
</dbReference>
<name>A0ABY7BY85_9HYPH</name>
<dbReference type="RefSeq" id="WP_268880560.1">
    <property type="nucleotide sequence ID" value="NZ_CP114029.1"/>
</dbReference>
<feature type="compositionally biased region" description="Polar residues" evidence="1">
    <location>
        <begin position="66"/>
        <end position="76"/>
    </location>
</feature>
<keyword evidence="3" id="KW-1185">Reference proteome</keyword>
<feature type="region of interest" description="Disordered" evidence="1">
    <location>
        <begin position="1"/>
        <end position="95"/>
    </location>
</feature>
<organism evidence="2 3">
    <name type="scientific">Jiella pelagia</name>
    <dbReference type="NCBI Taxonomy" id="2986949"/>
    <lineage>
        <taxon>Bacteria</taxon>
        <taxon>Pseudomonadati</taxon>
        <taxon>Pseudomonadota</taxon>
        <taxon>Alphaproteobacteria</taxon>
        <taxon>Hyphomicrobiales</taxon>
        <taxon>Aurantimonadaceae</taxon>
        <taxon>Jiella</taxon>
    </lineage>
</organism>
<feature type="compositionally biased region" description="Basic residues" evidence="1">
    <location>
        <begin position="81"/>
        <end position="95"/>
    </location>
</feature>
<evidence type="ECO:0000256" key="1">
    <source>
        <dbReference type="SAM" id="MobiDB-lite"/>
    </source>
</evidence>
<feature type="compositionally biased region" description="Basic and acidic residues" evidence="1">
    <location>
        <begin position="22"/>
        <end position="45"/>
    </location>
</feature>
<protein>
    <submittedName>
        <fullName evidence="2">Uncharacterized protein</fullName>
    </submittedName>
</protein>
<gene>
    <name evidence="2" type="ORF">OH818_22270</name>
</gene>
<feature type="compositionally biased region" description="Basic and acidic residues" evidence="1">
    <location>
        <begin position="1"/>
        <end position="12"/>
    </location>
</feature>
<reference evidence="2" key="1">
    <citation type="submission" date="2022-12" db="EMBL/GenBank/DDBJ databases">
        <title>Jiella pelagia sp. nov., isolated from phosphonate enriched culture of Northwest Pacific surface seawater.</title>
        <authorList>
            <person name="Shin D.Y."/>
            <person name="Hwang C.Y."/>
        </authorList>
    </citation>
    <scope>NUCLEOTIDE SEQUENCE</scope>
    <source>
        <strain evidence="2">HL-NP1</strain>
    </source>
</reference>
<accession>A0ABY7BY85</accession>
<evidence type="ECO:0000313" key="3">
    <source>
        <dbReference type="Proteomes" id="UP001164020"/>
    </source>
</evidence>
<sequence length="95" mass="10483">MPDFDTDPKMMREQQNADTPEDITRGERRREATDSDAESARERQEAIAGKGDGEEQMEAILRQNRNESGPNTSSSAEAGHPKKGLVRRGRSLLGG</sequence>